<feature type="chain" id="PRO_5022831620" description="DUF1795 domain-containing protein" evidence="1">
    <location>
        <begin position="21"/>
        <end position="376"/>
    </location>
</feature>
<accession>A0A5C6RW66</accession>
<gene>
    <name evidence="2" type="ORF">FRY74_06325</name>
</gene>
<reference evidence="2 3" key="1">
    <citation type="submission" date="2019-08" db="EMBL/GenBank/DDBJ databases">
        <title>Genome of Vicingus serpentipes NCIMB 15042.</title>
        <authorList>
            <person name="Bowman J.P."/>
        </authorList>
    </citation>
    <scope>NUCLEOTIDE SEQUENCE [LARGE SCALE GENOMIC DNA]</scope>
    <source>
        <strain evidence="2 3">NCIMB 15042</strain>
    </source>
</reference>
<comment type="caution">
    <text evidence="2">The sequence shown here is derived from an EMBL/GenBank/DDBJ whole genome shotgun (WGS) entry which is preliminary data.</text>
</comment>
<proteinExistence type="predicted"/>
<evidence type="ECO:0000256" key="1">
    <source>
        <dbReference type="SAM" id="SignalP"/>
    </source>
</evidence>
<organism evidence="2 3">
    <name type="scientific">Vicingus serpentipes</name>
    <dbReference type="NCBI Taxonomy" id="1926625"/>
    <lineage>
        <taxon>Bacteria</taxon>
        <taxon>Pseudomonadati</taxon>
        <taxon>Bacteroidota</taxon>
        <taxon>Flavobacteriia</taxon>
        <taxon>Flavobacteriales</taxon>
        <taxon>Vicingaceae</taxon>
        <taxon>Vicingus</taxon>
    </lineage>
</organism>
<keyword evidence="1" id="KW-0732">Signal</keyword>
<dbReference type="OrthoDB" id="1333853at2"/>
<dbReference type="AlphaFoldDB" id="A0A5C6RW66"/>
<dbReference type="Proteomes" id="UP000321721">
    <property type="component" value="Unassembled WGS sequence"/>
</dbReference>
<name>A0A5C6RW66_9FLAO</name>
<dbReference type="EMBL" id="VOOS01000002">
    <property type="protein sequence ID" value="TXB66185.1"/>
    <property type="molecule type" value="Genomic_DNA"/>
</dbReference>
<protein>
    <recommendedName>
        <fullName evidence="4">DUF1795 domain-containing protein</fullName>
    </recommendedName>
</protein>
<sequence>MNSKCLLSFLCFIFIQTVWAQDSCEEYIEFKKGQYTKYNCKGEGSANGLNFSIKYPNTWILKDGDRPHIVKNIMGKLEGLVIYVNKLSESDLPKEDVSEFFTLEGLKYIIGVDEFDSYDLNQEIDGIRTACVYFNTNIKRLDTEIKSKNLVYLMIYKNYLIQLHFSVTAPPPFSNFFEKKFKRYEGLFKLMANSFIINSQWTSTPVSNNSTLNKINEAYKKFNSNKLSFSYLKKYNLTEKRYTDNVNVVLKYNKDNVIVNLNSNYTHNSVYKIDRKVLKQSLVTETKKSLKKINFTGNSEVVFLKDEIKKIHNKELIKITSKTKYEGKTIVYQIMYIYLYNNKSCFITLTSNSSIERLNQVDKDVDILLKTLKILN</sequence>
<feature type="signal peptide" evidence="1">
    <location>
        <begin position="1"/>
        <end position="20"/>
    </location>
</feature>
<evidence type="ECO:0000313" key="3">
    <source>
        <dbReference type="Proteomes" id="UP000321721"/>
    </source>
</evidence>
<dbReference type="RefSeq" id="WP_147099718.1">
    <property type="nucleotide sequence ID" value="NZ_VOOS01000002.1"/>
</dbReference>
<evidence type="ECO:0008006" key="4">
    <source>
        <dbReference type="Google" id="ProtNLM"/>
    </source>
</evidence>
<evidence type="ECO:0000313" key="2">
    <source>
        <dbReference type="EMBL" id="TXB66185.1"/>
    </source>
</evidence>
<keyword evidence="3" id="KW-1185">Reference proteome</keyword>